<protein>
    <submittedName>
        <fullName evidence="2">VOC family protein</fullName>
    </submittedName>
</protein>
<reference evidence="2" key="1">
    <citation type="submission" date="2020-09" db="EMBL/GenBank/DDBJ databases">
        <title>Genome seq and assembly of Tianweitania sp.</title>
        <authorList>
            <person name="Chhetri G."/>
        </authorList>
    </citation>
    <scope>NUCLEOTIDE SEQUENCE</scope>
    <source>
        <strain evidence="2">Rool2</strain>
    </source>
</reference>
<dbReference type="EMBL" id="JACVVX010000006">
    <property type="protein sequence ID" value="MBD0416620.1"/>
    <property type="molecule type" value="Genomic_DNA"/>
</dbReference>
<comment type="caution">
    <text evidence="2">The sequence shown here is derived from an EMBL/GenBank/DDBJ whole genome shotgun (WGS) entry which is preliminary data.</text>
</comment>
<dbReference type="RefSeq" id="WP_188166060.1">
    <property type="nucleotide sequence ID" value="NZ_JACVVX010000006.1"/>
</dbReference>
<dbReference type="Proteomes" id="UP000643405">
    <property type="component" value="Unassembled WGS sequence"/>
</dbReference>
<keyword evidence="3" id="KW-1185">Reference proteome</keyword>
<dbReference type="PROSITE" id="PS51819">
    <property type="entry name" value="VOC"/>
    <property type="match status" value="1"/>
</dbReference>
<evidence type="ECO:0000313" key="3">
    <source>
        <dbReference type="Proteomes" id="UP000643405"/>
    </source>
</evidence>
<dbReference type="Pfam" id="PF00903">
    <property type="entry name" value="Glyoxalase"/>
    <property type="match status" value="1"/>
</dbReference>
<gene>
    <name evidence="2" type="ORF">ICI42_18360</name>
</gene>
<dbReference type="InterPro" id="IPR037523">
    <property type="entry name" value="VOC_core"/>
</dbReference>
<dbReference type="AlphaFoldDB" id="A0A8J6U5N5"/>
<feature type="domain" description="VOC" evidence="1">
    <location>
        <begin position="13"/>
        <end position="129"/>
    </location>
</feature>
<dbReference type="InterPro" id="IPR029068">
    <property type="entry name" value="Glyas_Bleomycin-R_OHBP_Dase"/>
</dbReference>
<dbReference type="InterPro" id="IPR004360">
    <property type="entry name" value="Glyas_Fos-R_dOase_dom"/>
</dbReference>
<dbReference type="PANTHER" id="PTHR43279:SF1">
    <property type="entry name" value="CATECHOL-2,3-DIOXYGENASE"/>
    <property type="match status" value="1"/>
</dbReference>
<accession>A0A8J6U5N5</accession>
<organism evidence="2 3">
    <name type="scientific">Oryzicola mucosus</name>
    <dbReference type="NCBI Taxonomy" id="2767425"/>
    <lineage>
        <taxon>Bacteria</taxon>
        <taxon>Pseudomonadati</taxon>
        <taxon>Pseudomonadota</taxon>
        <taxon>Alphaproteobacteria</taxon>
        <taxon>Hyphomicrobiales</taxon>
        <taxon>Phyllobacteriaceae</taxon>
        <taxon>Oryzicola</taxon>
    </lineage>
</organism>
<dbReference type="PANTHER" id="PTHR43279">
    <property type="entry name" value="CATECHOL-2,3-DIOXYGENASE"/>
    <property type="match status" value="1"/>
</dbReference>
<dbReference type="Gene3D" id="3.10.180.10">
    <property type="entry name" value="2,3-Dihydroxybiphenyl 1,2-Dioxygenase, domain 1"/>
    <property type="match status" value="2"/>
</dbReference>
<name>A0A8J6U5N5_9HYPH</name>
<evidence type="ECO:0000313" key="2">
    <source>
        <dbReference type="EMBL" id="MBD0416620.1"/>
    </source>
</evidence>
<proteinExistence type="predicted"/>
<dbReference type="SUPFAM" id="SSF54593">
    <property type="entry name" value="Glyoxalase/Bleomycin resistance protein/Dihydroxybiphenyl dioxygenase"/>
    <property type="match status" value="2"/>
</dbReference>
<sequence>MSTLPFSATTPTSVSRVGLTARDAEALATYYRTVVGLQELSRDGSVITLGSPNRALLDIQSDKNALPDDPRAAGLFHTAFLLPSRADLGRWIQHAIDNKIQIGGASDHRVSEALYLTDPEGNGIEIYADRPADTWTWSGGEVGMSTERLDIASVLADVPEGDAGWQGVPENGVVGHVHLRVGNPVDAEDFWKREFGFDAVAHYGSAAVFLSSGGYHHHIGANTWQSAGAGRRKSGLTGLSWVEMRSSEISAETVKEDPWGTVIRTVPGLPG</sequence>
<evidence type="ECO:0000259" key="1">
    <source>
        <dbReference type="PROSITE" id="PS51819"/>
    </source>
</evidence>